<proteinExistence type="predicted"/>
<evidence type="ECO:0000259" key="3">
    <source>
        <dbReference type="PROSITE" id="PS50222"/>
    </source>
</evidence>
<feature type="domain" description="EF-hand" evidence="3">
    <location>
        <begin position="364"/>
        <end position="399"/>
    </location>
</feature>
<feature type="compositionally biased region" description="Polar residues" evidence="2">
    <location>
        <begin position="28"/>
        <end position="43"/>
    </location>
</feature>
<dbReference type="SUPFAM" id="SSF47473">
    <property type="entry name" value="EF-hand"/>
    <property type="match status" value="2"/>
</dbReference>
<keyword evidence="5" id="KW-1185">Reference proteome</keyword>
<name>A0AA36ISE9_9DINO</name>
<dbReference type="AlphaFoldDB" id="A0AA36ISE9"/>
<dbReference type="PROSITE" id="PS50222">
    <property type="entry name" value="EF_HAND_2"/>
    <property type="match status" value="1"/>
</dbReference>
<dbReference type="GO" id="GO:0005509">
    <property type="term" value="F:calcium ion binding"/>
    <property type="evidence" value="ECO:0007669"/>
    <property type="project" value="InterPro"/>
</dbReference>
<evidence type="ECO:0000256" key="2">
    <source>
        <dbReference type="SAM" id="MobiDB-lite"/>
    </source>
</evidence>
<dbReference type="InterPro" id="IPR002048">
    <property type="entry name" value="EF_hand_dom"/>
</dbReference>
<dbReference type="Gene3D" id="1.10.238.10">
    <property type="entry name" value="EF-hand"/>
    <property type="match status" value="2"/>
</dbReference>
<evidence type="ECO:0000313" key="5">
    <source>
        <dbReference type="Proteomes" id="UP001178507"/>
    </source>
</evidence>
<dbReference type="InterPro" id="IPR011992">
    <property type="entry name" value="EF-hand-dom_pair"/>
</dbReference>
<gene>
    <name evidence="4" type="ORF">EVOR1521_LOCUS17702</name>
</gene>
<dbReference type="EMBL" id="CAUJNA010002380">
    <property type="protein sequence ID" value="CAJ1392656.1"/>
    <property type="molecule type" value="Genomic_DNA"/>
</dbReference>
<evidence type="ECO:0000313" key="4">
    <source>
        <dbReference type="EMBL" id="CAJ1392656.1"/>
    </source>
</evidence>
<protein>
    <recommendedName>
        <fullName evidence="3">EF-hand domain-containing protein</fullName>
    </recommendedName>
</protein>
<keyword evidence="1" id="KW-0106">Calcium</keyword>
<evidence type="ECO:0000256" key="1">
    <source>
        <dbReference type="ARBA" id="ARBA00022837"/>
    </source>
</evidence>
<dbReference type="InterPro" id="IPR018247">
    <property type="entry name" value="EF_Hand_1_Ca_BS"/>
</dbReference>
<dbReference type="SMART" id="SM00054">
    <property type="entry name" value="EFh"/>
    <property type="match status" value="4"/>
</dbReference>
<reference evidence="4" key="1">
    <citation type="submission" date="2023-08" db="EMBL/GenBank/DDBJ databases">
        <authorList>
            <person name="Chen Y."/>
            <person name="Shah S."/>
            <person name="Dougan E. K."/>
            <person name="Thang M."/>
            <person name="Chan C."/>
        </authorList>
    </citation>
    <scope>NUCLEOTIDE SEQUENCE</scope>
</reference>
<accession>A0AA36ISE9</accession>
<feature type="compositionally biased region" description="Low complexity" evidence="2">
    <location>
        <begin position="10"/>
        <end position="21"/>
    </location>
</feature>
<feature type="region of interest" description="Disordered" evidence="2">
    <location>
        <begin position="1"/>
        <end position="43"/>
    </location>
</feature>
<organism evidence="4 5">
    <name type="scientific">Effrenium voratum</name>
    <dbReference type="NCBI Taxonomy" id="2562239"/>
    <lineage>
        <taxon>Eukaryota</taxon>
        <taxon>Sar</taxon>
        <taxon>Alveolata</taxon>
        <taxon>Dinophyceae</taxon>
        <taxon>Suessiales</taxon>
        <taxon>Symbiodiniaceae</taxon>
        <taxon>Effrenium</taxon>
    </lineage>
</organism>
<dbReference type="Proteomes" id="UP001178507">
    <property type="component" value="Unassembled WGS sequence"/>
</dbReference>
<comment type="caution">
    <text evidence="4">The sequence shown here is derived from an EMBL/GenBank/DDBJ whole genome shotgun (WGS) entry which is preliminary data.</text>
</comment>
<sequence length="1134" mass="128379">MTRGASPERGTASPGSPGSTGRLPPVSPNASLTRSASDPFASSQRLPAALKGSFLPRQMGHSSIASRRNLAKQRQALMNEKRSFEDTGFFGAQGIAGFTAHLKSRFGSVLAGWRQLDADKKGRLSFHPFCKAARKSGYHGNMKRLWEELDPSHRGYVTLEDVDPHVFHAVSSFKTELMKKYGDMLVAWQEGLDLNETGRVGEVEVTECLKDLGLALDAKQLLGMFLSVPGTTHMLLKDFDPKAHVRWKTESFVSQGDAEPADAAKGRTDRTRLGVSTKDALIAALISRFGSLYRAWREGLDPTGRGRLSWGEFTYIYRRLGLHGDLQALWNELDTEQIGVFRFSDLDEETDSLWSEMYWCFQQEYGNMLRAWMKGVDVDGEGHVNKEQFVQACRKVGYMKDAGVLFEIMRPTGERHFLSLQDFDMKAYQAFMRNDFRMLSEPEKKGGPGSLLDMSLQERTDKGFFFQIRRGWQASKSPEFAKSCKVYVPPKQEPERVEGFANLCCRKYGSLVAAWRFGIDPKGRGQLNFNEFCTAVRRLGYRGSLRNLWESICPDGSYVVRLKDLDFDSGEAVTLFFETIHEKFEDLATVWSQIFKKEAYASISLDDLMEGCKALDLPEDFVEKLFLGLHPTPGQKEALFLWDLEDMFVVTRRLWERKKPKDLRRPVKPVGTSLIVAKEANEARLRSQKEAEAAEAGEALVVNHSLSPQLVRAALERDFVSTVACWNTELDWRARGCVTRGNFLVLMYRCGVSGNLQKLWTDLTGDRGLLRFDDLDPAAHKFLGDRRQQLLATYGNLSKAWHEGFDPDNLGIVDEQDFATACSRALPSLTSKEASMLFHYVMARHGQRSARKENWKALLTGLAPSERSTAWGEGLEGAADDSAMSPEQEQVRAIDTLEGFKAMLVAKYGSLFAAWKHALDREHNSYVMKQDFSLTCRRLGVKEVASLWRQFVHGTNKDLITLEVLHPETAECWAELHRLLLEAALRQPKASHSQACQAQGSQDKSLETCDSLATCLPETQRPEGMEPDESIATNLGTLERPRLPSLKDGWRRAFDPRNIRRVDRQRFYEGCKKLGYSKDPGRLFDLLRPEPFREYLVYEDLVTDLNPNKFEVKPNIKDTYLPMRYVAKDDEALR</sequence>
<dbReference type="PROSITE" id="PS00018">
    <property type="entry name" value="EF_HAND_1"/>
    <property type="match status" value="1"/>
</dbReference>